<feature type="region of interest" description="Disordered" evidence="1">
    <location>
        <begin position="1"/>
        <end position="20"/>
    </location>
</feature>
<keyword evidence="3" id="KW-1185">Reference proteome</keyword>
<evidence type="ECO:0000313" key="3">
    <source>
        <dbReference type="Proteomes" id="UP000737018"/>
    </source>
</evidence>
<accession>A0A8J4V9G8</accession>
<comment type="caution">
    <text evidence="2">The sequence shown here is derived from an EMBL/GenBank/DDBJ whole genome shotgun (WGS) entry which is preliminary data.</text>
</comment>
<name>A0A8J4V9G8_9ROSI</name>
<gene>
    <name evidence="2" type="ORF">CMV_024595</name>
</gene>
<sequence length="33" mass="3508">PSSTSSILPGGTFPSGSTGTNLWIFNIFESELY</sequence>
<feature type="non-terminal residue" evidence="2">
    <location>
        <position position="1"/>
    </location>
</feature>
<dbReference type="EMBL" id="JRKL02006019">
    <property type="protein sequence ID" value="KAF3949542.1"/>
    <property type="molecule type" value="Genomic_DNA"/>
</dbReference>
<protein>
    <submittedName>
        <fullName evidence="2">Uncharacterized protein</fullName>
    </submittedName>
</protein>
<feature type="compositionally biased region" description="Low complexity" evidence="1">
    <location>
        <begin position="9"/>
        <end position="20"/>
    </location>
</feature>
<reference evidence="2" key="1">
    <citation type="submission" date="2020-03" db="EMBL/GenBank/DDBJ databases">
        <title>Castanea mollissima Vanexum genome sequencing.</title>
        <authorList>
            <person name="Staton M."/>
        </authorList>
    </citation>
    <scope>NUCLEOTIDE SEQUENCE</scope>
    <source>
        <tissue evidence="2">Leaf</tissue>
    </source>
</reference>
<proteinExistence type="predicted"/>
<dbReference type="Proteomes" id="UP000737018">
    <property type="component" value="Unassembled WGS sequence"/>
</dbReference>
<evidence type="ECO:0000256" key="1">
    <source>
        <dbReference type="SAM" id="MobiDB-lite"/>
    </source>
</evidence>
<evidence type="ECO:0000313" key="2">
    <source>
        <dbReference type="EMBL" id="KAF3949542.1"/>
    </source>
</evidence>
<organism evidence="2 3">
    <name type="scientific">Castanea mollissima</name>
    <name type="common">Chinese chestnut</name>
    <dbReference type="NCBI Taxonomy" id="60419"/>
    <lineage>
        <taxon>Eukaryota</taxon>
        <taxon>Viridiplantae</taxon>
        <taxon>Streptophyta</taxon>
        <taxon>Embryophyta</taxon>
        <taxon>Tracheophyta</taxon>
        <taxon>Spermatophyta</taxon>
        <taxon>Magnoliopsida</taxon>
        <taxon>eudicotyledons</taxon>
        <taxon>Gunneridae</taxon>
        <taxon>Pentapetalae</taxon>
        <taxon>rosids</taxon>
        <taxon>fabids</taxon>
        <taxon>Fagales</taxon>
        <taxon>Fagaceae</taxon>
        <taxon>Castanea</taxon>
    </lineage>
</organism>
<dbReference type="AlphaFoldDB" id="A0A8J4V9G8"/>